<evidence type="ECO:0000313" key="3">
    <source>
        <dbReference type="Proteomes" id="UP001058974"/>
    </source>
</evidence>
<name>A0A9D4XMU6_PEA</name>
<feature type="region of interest" description="Disordered" evidence="1">
    <location>
        <begin position="82"/>
        <end position="167"/>
    </location>
</feature>
<proteinExistence type="predicted"/>
<dbReference type="Proteomes" id="UP001058974">
    <property type="component" value="Chromosome 3"/>
</dbReference>
<comment type="caution">
    <text evidence="2">The sequence shown here is derived from an EMBL/GenBank/DDBJ whole genome shotgun (WGS) entry which is preliminary data.</text>
</comment>
<keyword evidence="3" id="KW-1185">Reference proteome</keyword>
<dbReference type="Gramene" id="Psat03G0026500-T1">
    <property type="protein sequence ID" value="KAI5423974.1"/>
    <property type="gene ID" value="KIW84_030265"/>
</dbReference>
<dbReference type="EMBL" id="JAMSHJ010000003">
    <property type="protein sequence ID" value="KAI5423974.1"/>
    <property type="molecule type" value="Genomic_DNA"/>
</dbReference>
<feature type="region of interest" description="Disordered" evidence="1">
    <location>
        <begin position="1"/>
        <end position="68"/>
    </location>
</feature>
<reference evidence="2 3" key="1">
    <citation type="journal article" date="2022" name="Nat. Genet.">
        <title>Improved pea reference genome and pan-genome highlight genomic features and evolutionary characteristics.</title>
        <authorList>
            <person name="Yang T."/>
            <person name="Liu R."/>
            <person name="Luo Y."/>
            <person name="Hu S."/>
            <person name="Wang D."/>
            <person name="Wang C."/>
            <person name="Pandey M.K."/>
            <person name="Ge S."/>
            <person name="Xu Q."/>
            <person name="Li N."/>
            <person name="Li G."/>
            <person name="Huang Y."/>
            <person name="Saxena R.K."/>
            <person name="Ji Y."/>
            <person name="Li M."/>
            <person name="Yan X."/>
            <person name="He Y."/>
            <person name="Liu Y."/>
            <person name="Wang X."/>
            <person name="Xiang C."/>
            <person name="Varshney R.K."/>
            <person name="Ding H."/>
            <person name="Gao S."/>
            <person name="Zong X."/>
        </authorList>
    </citation>
    <scope>NUCLEOTIDE SEQUENCE [LARGE SCALE GENOMIC DNA]</scope>
    <source>
        <strain evidence="2 3">cv. Zhongwan 6</strain>
    </source>
</reference>
<evidence type="ECO:0000313" key="2">
    <source>
        <dbReference type="EMBL" id="KAI5423974.1"/>
    </source>
</evidence>
<accession>A0A9D4XMU6</accession>
<gene>
    <name evidence="2" type="ORF">KIW84_030265</name>
</gene>
<feature type="compositionally biased region" description="Polar residues" evidence="1">
    <location>
        <begin position="31"/>
        <end position="50"/>
    </location>
</feature>
<protein>
    <submittedName>
        <fullName evidence="2">Uncharacterized protein</fullName>
    </submittedName>
</protein>
<organism evidence="2 3">
    <name type="scientific">Pisum sativum</name>
    <name type="common">Garden pea</name>
    <name type="synonym">Lathyrus oleraceus</name>
    <dbReference type="NCBI Taxonomy" id="3888"/>
    <lineage>
        <taxon>Eukaryota</taxon>
        <taxon>Viridiplantae</taxon>
        <taxon>Streptophyta</taxon>
        <taxon>Embryophyta</taxon>
        <taxon>Tracheophyta</taxon>
        <taxon>Spermatophyta</taxon>
        <taxon>Magnoliopsida</taxon>
        <taxon>eudicotyledons</taxon>
        <taxon>Gunneridae</taxon>
        <taxon>Pentapetalae</taxon>
        <taxon>rosids</taxon>
        <taxon>fabids</taxon>
        <taxon>Fabales</taxon>
        <taxon>Fabaceae</taxon>
        <taxon>Papilionoideae</taxon>
        <taxon>50 kb inversion clade</taxon>
        <taxon>NPAAA clade</taxon>
        <taxon>Hologalegina</taxon>
        <taxon>IRL clade</taxon>
        <taxon>Fabeae</taxon>
        <taxon>Lathyrus</taxon>
    </lineage>
</organism>
<dbReference type="AlphaFoldDB" id="A0A9D4XMU6"/>
<feature type="compositionally biased region" description="Polar residues" evidence="1">
    <location>
        <begin position="108"/>
        <end position="124"/>
    </location>
</feature>
<evidence type="ECO:0000256" key="1">
    <source>
        <dbReference type="SAM" id="MobiDB-lite"/>
    </source>
</evidence>
<sequence>MYKDRHNTTTNNSKFSEPVYAEVDDVLESPTVESSQLEGSTKSSNIQLSDTPDHHTSTPVLRMSSRPHVPNRRYMDYLLMTNGGEPEDYAEACQTTDAKVDDVPESPTVESSQLEGSTESSNIQPPDTPDHYTPTPVLRRSSRPHVPNKRYMDHLLMTDGGEPEDYA</sequence>